<name>A0A255GPV2_9ACTN</name>
<dbReference type="InterPro" id="IPR024344">
    <property type="entry name" value="MDMPI_metal-binding"/>
</dbReference>
<protein>
    <submittedName>
        <fullName evidence="2">TIGR03086 family protein</fullName>
    </submittedName>
</protein>
<dbReference type="RefSeq" id="WP_094404861.1">
    <property type="nucleotide sequence ID" value="NZ_NMVO01000003.1"/>
</dbReference>
<evidence type="ECO:0000259" key="1">
    <source>
        <dbReference type="Pfam" id="PF11716"/>
    </source>
</evidence>
<reference evidence="2 3" key="1">
    <citation type="submission" date="2017-07" db="EMBL/GenBank/DDBJ databases">
        <title>Draft whole genome sequences of clinical Proprionibacteriaceae strains.</title>
        <authorList>
            <person name="Bernier A.-M."/>
            <person name="Bernard K."/>
            <person name="Domingo M.-C."/>
        </authorList>
    </citation>
    <scope>NUCLEOTIDE SEQUENCE [LARGE SCALE GENOMIC DNA]</scope>
    <source>
        <strain evidence="2 3">NML 030167</strain>
    </source>
</reference>
<dbReference type="OrthoDB" id="5185819at2"/>
<dbReference type="SUPFAM" id="SSF109854">
    <property type="entry name" value="DinB/YfiT-like putative metalloenzymes"/>
    <property type="match status" value="1"/>
</dbReference>
<keyword evidence="3" id="KW-1185">Reference proteome</keyword>
<dbReference type="GO" id="GO:0046872">
    <property type="term" value="F:metal ion binding"/>
    <property type="evidence" value="ECO:0007669"/>
    <property type="project" value="InterPro"/>
</dbReference>
<comment type="caution">
    <text evidence="2">The sequence shown here is derived from an EMBL/GenBank/DDBJ whole genome shotgun (WGS) entry which is preliminary data.</text>
</comment>
<dbReference type="Gene3D" id="1.20.120.450">
    <property type="entry name" value="dinb family like domain"/>
    <property type="match status" value="1"/>
</dbReference>
<evidence type="ECO:0000313" key="2">
    <source>
        <dbReference type="EMBL" id="OYO16413.1"/>
    </source>
</evidence>
<proteinExistence type="predicted"/>
<evidence type="ECO:0000313" key="3">
    <source>
        <dbReference type="Proteomes" id="UP000215896"/>
    </source>
</evidence>
<dbReference type="InterPro" id="IPR034660">
    <property type="entry name" value="DinB/YfiT-like"/>
</dbReference>
<feature type="domain" description="Mycothiol-dependent maleylpyruvate isomerase metal-binding" evidence="1">
    <location>
        <begin position="19"/>
        <end position="125"/>
    </location>
</feature>
<organism evidence="2 3">
    <name type="scientific">Enemella evansiae</name>
    <dbReference type="NCBI Taxonomy" id="2016499"/>
    <lineage>
        <taxon>Bacteria</taxon>
        <taxon>Bacillati</taxon>
        <taxon>Actinomycetota</taxon>
        <taxon>Actinomycetes</taxon>
        <taxon>Propionibacteriales</taxon>
        <taxon>Propionibacteriaceae</taxon>
        <taxon>Enemella</taxon>
    </lineage>
</organism>
<dbReference type="Proteomes" id="UP000215896">
    <property type="component" value="Unassembled WGS sequence"/>
</dbReference>
<dbReference type="EMBL" id="NMVO01000003">
    <property type="protein sequence ID" value="OYO16413.1"/>
    <property type="molecule type" value="Genomic_DNA"/>
</dbReference>
<sequence>MTGTQTAQQGWIAVADPFTAVVDRVADWTAASPCAGWTAADVLDHVITTERDFLSGQGIELAAIDTSIEDPAARWVAHETAVRALLADDTVTERRYTGAFGETTIGASLGSFYGFDLIVHRWDLAASQGEQEPFTDAELDRLDASIDGFGEHAYAPGVFSGPLAAAEGATRQVRVLARTGRAG</sequence>
<dbReference type="AlphaFoldDB" id="A0A255GPV2"/>
<dbReference type="Pfam" id="PF11716">
    <property type="entry name" value="MDMPI_N"/>
    <property type="match status" value="1"/>
</dbReference>
<accession>A0A255GPV2</accession>
<gene>
    <name evidence="2" type="ORF">CGZ94_04325</name>
</gene>